<name>A0ABR9AK73_9BACT</name>
<evidence type="ECO:0000313" key="7">
    <source>
        <dbReference type="Proteomes" id="UP000647133"/>
    </source>
</evidence>
<evidence type="ECO:0000256" key="2">
    <source>
        <dbReference type="ARBA" id="ARBA00022603"/>
    </source>
</evidence>
<dbReference type="RefSeq" id="WP_192009109.1">
    <property type="nucleotide sequence ID" value="NZ_JACYTQ010000002.1"/>
</dbReference>
<dbReference type="GO" id="GO:0008168">
    <property type="term" value="F:methyltransferase activity"/>
    <property type="evidence" value="ECO:0007669"/>
    <property type="project" value="UniProtKB-KW"/>
</dbReference>
<reference evidence="6 7" key="1">
    <citation type="submission" date="2020-09" db="EMBL/GenBank/DDBJ databases">
        <title>Echinicola sp. CAU 1574 isolated from sand of Sido Beach.</title>
        <authorList>
            <person name="Kim W."/>
        </authorList>
    </citation>
    <scope>NUCLEOTIDE SEQUENCE [LARGE SCALE GENOMIC DNA]</scope>
    <source>
        <strain evidence="6 7">CAU 1574</strain>
    </source>
</reference>
<evidence type="ECO:0000256" key="1">
    <source>
        <dbReference type="ARBA" id="ARBA00010815"/>
    </source>
</evidence>
<dbReference type="Gene3D" id="3.40.50.150">
    <property type="entry name" value="Vaccinia Virus protein VP39"/>
    <property type="match status" value="1"/>
</dbReference>
<evidence type="ECO:0000256" key="3">
    <source>
        <dbReference type="ARBA" id="ARBA00022679"/>
    </source>
</evidence>
<accession>A0ABR9AK73</accession>
<sequence>MANKKDLDQTYTAIDRIFRLSIGEMADFSGAKYDGDFSRSLEYAQHEKHRYVAKSLNITKDSRVLDMGCGWGGFMNFIKEEIGASCLGLTMSRGQALACERNGFDVLVKDCRKVTVDEIGKFDSIVCIGALEHFCSIEEWKEGNQERIYREFFKTVYDLLLPGGKVYIQSMVFGENMIDYKDIKITAKKDTPSHLMALMIKEFPGSWLPYGTKMISRSAAPYFRLISKNSGRLDYIETIRQWRIRFRAFSIYKYAIYLSLLFKFLFKGQLKDRFTIFSTSPNKRCFEKGIMDHYRMVFEKNEDFLCNN</sequence>
<evidence type="ECO:0000313" key="6">
    <source>
        <dbReference type="EMBL" id="MBD8488223.1"/>
    </source>
</evidence>
<keyword evidence="2 6" id="KW-0489">Methyltransferase</keyword>
<dbReference type="Proteomes" id="UP000647133">
    <property type="component" value="Unassembled WGS sequence"/>
</dbReference>
<dbReference type="SUPFAM" id="SSF53335">
    <property type="entry name" value="S-adenosyl-L-methionine-dependent methyltransferases"/>
    <property type="match status" value="1"/>
</dbReference>
<keyword evidence="7" id="KW-1185">Reference proteome</keyword>
<comment type="similarity">
    <text evidence="1">Belongs to the CFA/CMAS family.</text>
</comment>
<keyword evidence="3" id="KW-0808">Transferase</keyword>
<dbReference type="EMBL" id="JACYTQ010000002">
    <property type="protein sequence ID" value="MBD8488223.1"/>
    <property type="molecule type" value="Genomic_DNA"/>
</dbReference>
<evidence type="ECO:0000256" key="4">
    <source>
        <dbReference type="ARBA" id="ARBA00022691"/>
    </source>
</evidence>
<dbReference type="PANTHER" id="PTHR43667:SF1">
    <property type="entry name" value="CYCLOPROPANE-FATTY-ACYL-PHOSPHOLIPID SYNTHASE"/>
    <property type="match status" value="1"/>
</dbReference>
<dbReference type="InterPro" id="IPR029063">
    <property type="entry name" value="SAM-dependent_MTases_sf"/>
</dbReference>
<organism evidence="6 7">
    <name type="scientific">Echinicola arenosa</name>
    <dbReference type="NCBI Taxonomy" id="2774144"/>
    <lineage>
        <taxon>Bacteria</taxon>
        <taxon>Pseudomonadati</taxon>
        <taxon>Bacteroidota</taxon>
        <taxon>Cytophagia</taxon>
        <taxon>Cytophagales</taxon>
        <taxon>Cyclobacteriaceae</taxon>
        <taxon>Echinicola</taxon>
    </lineage>
</organism>
<protein>
    <submittedName>
        <fullName evidence="6">Class I SAM-dependent methyltransferase</fullName>
    </submittedName>
</protein>
<keyword evidence="5" id="KW-0443">Lipid metabolism</keyword>
<keyword evidence="4" id="KW-0949">S-adenosyl-L-methionine</keyword>
<dbReference type="GO" id="GO:0032259">
    <property type="term" value="P:methylation"/>
    <property type="evidence" value="ECO:0007669"/>
    <property type="project" value="UniProtKB-KW"/>
</dbReference>
<gene>
    <name evidence="6" type="ORF">IFO69_05650</name>
</gene>
<dbReference type="Pfam" id="PF02353">
    <property type="entry name" value="CMAS"/>
    <property type="match status" value="1"/>
</dbReference>
<dbReference type="InterPro" id="IPR050723">
    <property type="entry name" value="CFA/CMAS"/>
</dbReference>
<comment type="caution">
    <text evidence="6">The sequence shown here is derived from an EMBL/GenBank/DDBJ whole genome shotgun (WGS) entry which is preliminary data.</text>
</comment>
<dbReference type="CDD" id="cd02440">
    <property type="entry name" value="AdoMet_MTases"/>
    <property type="match status" value="1"/>
</dbReference>
<proteinExistence type="inferred from homology"/>
<evidence type="ECO:0000256" key="5">
    <source>
        <dbReference type="ARBA" id="ARBA00023098"/>
    </source>
</evidence>
<dbReference type="PANTHER" id="PTHR43667">
    <property type="entry name" value="CYCLOPROPANE-FATTY-ACYL-PHOSPHOLIPID SYNTHASE"/>
    <property type="match status" value="1"/>
</dbReference>